<sequence>MATLLEPIASATLFILLLFSQSHFFLKTHNSCHREERFIALTVNQQRLGNQLFHLAAGYGIARKAQRTFYYPMIESRRKVRYYLKNIAETFPKTVQMYKIFQAADIKQMVIKFASDEDWFFKGCCLYEDPTRFVDHPAKFILLSQRFAQNARYLEDYLPELRELFRFSDIAKERGEADMRKLQIGNVSDFLCIHIRTTDFLDYGVASDMNGTVSAAEFVAKAQMLRQFLLLGDDKDFMRNLARTIVLNDEKRTVRISTFSEMSEFYISSQLCKSFLLSAPTSTMGWWLAFFTKDQQAVYYYKDRRKARDYKMLSDEFFLKSWHRVNG</sequence>
<name>A0AA36H391_CYLNA</name>
<dbReference type="Pfam" id="PF01531">
    <property type="entry name" value="Glyco_transf_11"/>
    <property type="match status" value="1"/>
</dbReference>
<accession>A0AA36H391</accession>
<protein>
    <recommendedName>
        <fullName evidence="6">L-Fucosyltransferase</fullName>
    </recommendedName>
</protein>
<dbReference type="GO" id="GO:0005975">
    <property type="term" value="P:carbohydrate metabolic process"/>
    <property type="evidence" value="ECO:0007669"/>
    <property type="project" value="InterPro"/>
</dbReference>
<dbReference type="InterPro" id="IPR002516">
    <property type="entry name" value="Glyco_trans_11"/>
</dbReference>
<reference evidence="4" key="1">
    <citation type="submission" date="2023-07" db="EMBL/GenBank/DDBJ databases">
        <authorList>
            <consortium name="CYATHOMIX"/>
        </authorList>
    </citation>
    <scope>NUCLEOTIDE SEQUENCE</scope>
    <source>
        <strain evidence="4">N/A</strain>
    </source>
</reference>
<feature type="chain" id="PRO_5041307860" description="L-Fucosyltransferase" evidence="3">
    <location>
        <begin position="23"/>
        <end position="327"/>
    </location>
</feature>
<evidence type="ECO:0000313" key="5">
    <source>
        <dbReference type="Proteomes" id="UP001176961"/>
    </source>
</evidence>
<dbReference type="GO" id="GO:0008107">
    <property type="term" value="F:galactoside 2-alpha-L-fucosyltransferase activity"/>
    <property type="evidence" value="ECO:0007669"/>
    <property type="project" value="InterPro"/>
</dbReference>
<dbReference type="EMBL" id="CATQJL010000305">
    <property type="protein sequence ID" value="CAJ0603137.1"/>
    <property type="molecule type" value="Genomic_DNA"/>
</dbReference>
<proteinExistence type="predicted"/>
<evidence type="ECO:0000313" key="4">
    <source>
        <dbReference type="EMBL" id="CAJ0603137.1"/>
    </source>
</evidence>
<evidence type="ECO:0000256" key="3">
    <source>
        <dbReference type="SAM" id="SignalP"/>
    </source>
</evidence>
<dbReference type="GO" id="GO:0016020">
    <property type="term" value="C:membrane"/>
    <property type="evidence" value="ECO:0007669"/>
    <property type="project" value="InterPro"/>
</dbReference>
<organism evidence="4 5">
    <name type="scientific">Cylicocyclus nassatus</name>
    <name type="common">Nematode worm</name>
    <dbReference type="NCBI Taxonomy" id="53992"/>
    <lineage>
        <taxon>Eukaryota</taxon>
        <taxon>Metazoa</taxon>
        <taxon>Ecdysozoa</taxon>
        <taxon>Nematoda</taxon>
        <taxon>Chromadorea</taxon>
        <taxon>Rhabditida</taxon>
        <taxon>Rhabditina</taxon>
        <taxon>Rhabditomorpha</taxon>
        <taxon>Strongyloidea</taxon>
        <taxon>Strongylidae</taxon>
        <taxon>Cylicocyclus</taxon>
    </lineage>
</organism>
<dbReference type="Proteomes" id="UP001176961">
    <property type="component" value="Unassembled WGS sequence"/>
</dbReference>
<gene>
    <name evidence="4" type="ORF">CYNAS_LOCUS15120</name>
</gene>
<dbReference type="AlphaFoldDB" id="A0AA36H391"/>
<keyword evidence="1" id="KW-0328">Glycosyltransferase</keyword>
<keyword evidence="3" id="KW-0732">Signal</keyword>
<evidence type="ECO:0008006" key="6">
    <source>
        <dbReference type="Google" id="ProtNLM"/>
    </source>
</evidence>
<comment type="caution">
    <text evidence="4">The sequence shown here is derived from an EMBL/GenBank/DDBJ whole genome shotgun (WGS) entry which is preliminary data.</text>
</comment>
<evidence type="ECO:0000256" key="1">
    <source>
        <dbReference type="ARBA" id="ARBA00022676"/>
    </source>
</evidence>
<evidence type="ECO:0000256" key="2">
    <source>
        <dbReference type="ARBA" id="ARBA00022679"/>
    </source>
</evidence>
<keyword evidence="5" id="KW-1185">Reference proteome</keyword>
<dbReference type="PANTHER" id="PTHR22898">
    <property type="entry name" value="UNCHARACTERIZED GLYCOSOL TRANSFERASE-RELATED"/>
    <property type="match status" value="1"/>
</dbReference>
<dbReference type="InterPro" id="IPR052501">
    <property type="entry name" value="Alpha-1-2_FucT"/>
</dbReference>
<keyword evidence="2" id="KW-0808">Transferase</keyword>
<dbReference type="PANTHER" id="PTHR22898:SF3">
    <property type="entry name" value="ALPHA-1,2-FUCOSYLTRANSFERASE-RELATED"/>
    <property type="match status" value="1"/>
</dbReference>
<feature type="signal peptide" evidence="3">
    <location>
        <begin position="1"/>
        <end position="22"/>
    </location>
</feature>